<gene>
    <name evidence="1" type="ORF">HY730_05000</name>
</gene>
<reference evidence="1" key="1">
    <citation type="submission" date="2020-07" db="EMBL/GenBank/DDBJ databases">
        <title>Huge and variable diversity of episymbiotic CPR bacteria and DPANN archaea in groundwater ecosystems.</title>
        <authorList>
            <person name="He C.Y."/>
            <person name="Keren R."/>
            <person name="Whittaker M."/>
            <person name="Farag I.F."/>
            <person name="Doudna J."/>
            <person name="Cate J.H.D."/>
            <person name="Banfield J.F."/>
        </authorList>
    </citation>
    <scope>NUCLEOTIDE SEQUENCE</scope>
    <source>
        <strain evidence="1">NC_groundwater_1482_Ag_S-0.65um_47_24</strain>
    </source>
</reference>
<organism evidence="1 2">
    <name type="scientific">Tectimicrobiota bacterium</name>
    <dbReference type="NCBI Taxonomy" id="2528274"/>
    <lineage>
        <taxon>Bacteria</taxon>
        <taxon>Pseudomonadati</taxon>
        <taxon>Nitrospinota/Tectimicrobiota group</taxon>
        <taxon>Candidatus Tectimicrobiota</taxon>
    </lineage>
</organism>
<dbReference type="InterPro" id="IPR029069">
    <property type="entry name" value="HotDog_dom_sf"/>
</dbReference>
<evidence type="ECO:0000313" key="2">
    <source>
        <dbReference type="Proteomes" id="UP000772181"/>
    </source>
</evidence>
<dbReference type="PANTHER" id="PTHR28152">
    <property type="entry name" value="HYDROXYACYL-THIOESTER DEHYDRATASE TYPE 2, MITOCHONDRIAL"/>
    <property type="match status" value="1"/>
</dbReference>
<protein>
    <submittedName>
        <fullName evidence="1">Acyl dehydratase</fullName>
    </submittedName>
</protein>
<dbReference type="Proteomes" id="UP000772181">
    <property type="component" value="Unassembled WGS sequence"/>
</dbReference>
<dbReference type="GO" id="GO:0019171">
    <property type="term" value="F:(3R)-hydroxyacyl-[acyl-carrier-protein] dehydratase activity"/>
    <property type="evidence" value="ECO:0007669"/>
    <property type="project" value="TreeGrafter"/>
</dbReference>
<sequence length="145" mass="16553">MGAKQIYFEDVNVGDEVPSMVKNPTRAQLFMYSAITWNVHRIHYDRDYAKLEEHPDVLVHGPLQGAFLGQYMTDWIGPEGTLKKIVWSNRERSFADEPYIMKGRIKDKRSEKGVNMVDCEIWGENKDGEHLALGSATVVLPSRGK</sequence>
<dbReference type="EMBL" id="JACQWF010000228">
    <property type="protein sequence ID" value="MBI4595721.1"/>
    <property type="molecule type" value="Genomic_DNA"/>
</dbReference>
<comment type="caution">
    <text evidence="1">The sequence shown here is derived from an EMBL/GenBank/DDBJ whole genome shotgun (WGS) entry which is preliminary data.</text>
</comment>
<name>A0A933GLP4_UNCTE</name>
<dbReference type="SUPFAM" id="SSF54637">
    <property type="entry name" value="Thioesterase/thiol ester dehydrase-isomerase"/>
    <property type="match status" value="1"/>
</dbReference>
<dbReference type="InterPro" id="IPR052741">
    <property type="entry name" value="Mitochondrial_HTD2"/>
</dbReference>
<evidence type="ECO:0000313" key="1">
    <source>
        <dbReference type="EMBL" id="MBI4595721.1"/>
    </source>
</evidence>
<dbReference type="AlphaFoldDB" id="A0A933GLP4"/>
<accession>A0A933GLP4</accession>
<proteinExistence type="predicted"/>
<dbReference type="Gene3D" id="3.10.129.10">
    <property type="entry name" value="Hotdog Thioesterase"/>
    <property type="match status" value="1"/>
</dbReference>
<dbReference type="PANTHER" id="PTHR28152:SF1">
    <property type="entry name" value="HYDROXYACYL-THIOESTER DEHYDRATASE TYPE 2, MITOCHONDRIAL"/>
    <property type="match status" value="1"/>
</dbReference>